<reference evidence="1" key="1">
    <citation type="journal article" date="2012" name="Nature">
        <title>The oyster genome reveals stress adaptation and complexity of shell formation.</title>
        <authorList>
            <person name="Zhang G."/>
            <person name="Fang X."/>
            <person name="Guo X."/>
            <person name="Li L."/>
            <person name="Luo R."/>
            <person name="Xu F."/>
            <person name="Yang P."/>
            <person name="Zhang L."/>
            <person name="Wang X."/>
            <person name="Qi H."/>
            <person name="Xiong Z."/>
            <person name="Que H."/>
            <person name="Xie Y."/>
            <person name="Holland P.W."/>
            <person name="Paps J."/>
            <person name="Zhu Y."/>
            <person name="Wu F."/>
            <person name="Chen Y."/>
            <person name="Wang J."/>
            <person name="Peng C."/>
            <person name="Meng J."/>
            <person name="Yang L."/>
            <person name="Liu J."/>
            <person name="Wen B."/>
            <person name="Zhang N."/>
            <person name="Huang Z."/>
            <person name="Zhu Q."/>
            <person name="Feng Y."/>
            <person name="Mount A."/>
            <person name="Hedgecock D."/>
            <person name="Xu Z."/>
            <person name="Liu Y."/>
            <person name="Domazet-Loso T."/>
            <person name="Du Y."/>
            <person name="Sun X."/>
            <person name="Zhang S."/>
            <person name="Liu B."/>
            <person name="Cheng P."/>
            <person name="Jiang X."/>
            <person name="Li J."/>
            <person name="Fan D."/>
            <person name="Wang W."/>
            <person name="Fu W."/>
            <person name="Wang T."/>
            <person name="Wang B."/>
            <person name="Zhang J."/>
            <person name="Peng Z."/>
            <person name="Li Y."/>
            <person name="Li N."/>
            <person name="Wang J."/>
            <person name="Chen M."/>
            <person name="He Y."/>
            <person name="Tan F."/>
            <person name="Song X."/>
            <person name="Zheng Q."/>
            <person name="Huang R."/>
            <person name="Yang H."/>
            <person name="Du X."/>
            <person name="Chen L."/>
            <person name="Yang M."/>
            <person name="Gaffney P.M."/>
            <person name="Wang S."/>
            <person name="Luo L."/>
            <person name="She Z."/>
            <person name="Ming Y."/>
            <person name="Huang W."/>
            <person name="Zhang S."/>
            <person name="Huang B."/>
            <person name="Zhang Y."/>
            <person name="Qu T."/>
            <person name="Ni P."/>
            <person name="Miao G."/>
            <person name="Wang J."/>
            <person name="Wang Q."/>
            <person name="Steinberg C.E."/>
            <person name="Wang H."/>
            <person name="Li N."/>
            <person name="Qian L."/>
            <person name="Zhang G."/>
            <person name="Li Y."/>
            <person name="Yang H."/>
            <person name="Liu X."/>
            <person name="Wang J."/>
            <person name="Yin Y."/>
            <person name="Wang J."/>
        </authorList>
    </citation>
    <scope>NUCLEOTIDE SEQUENCE [LARGE SCALE GENOMIC DNA]</scope>
    <source>
        <strain evidence="1">05x7-T-G4-1.051#20</strain>
    </source>
</reference>
<sequence>MPRVARFPYHRPMDRIYVTKKSYLPYLFRFPLFCQCFYQHYNFHFPPVLIFCLPRYPSTLIRDISVALPDDIFHTT</sequence>
<accession>K1Q3K1</accession>
<dbReference type="AlphaFoldDB" id="K1Q3K1"/>
<proteinExistence type="predicted"/>
<gene>
    <name evidence="1" type="ORF">CGI_10012893</name>
</gene>
<dbReference type="InParanoid" id="K1Q3K1"/>
<dbReference type="HOGENOM" id="CLU_2656857_0_0_1"/>
<evidence type="ECO:0000313" key="1">
    <source>
        <dbReference type="EMBL" id="EKC23440.1"/>
    </source>
</evidence>
<name>K1Q3K1_MAGGI</name>
<organism evidence="1">
    <name type="scientific">Magallana gigas</name>
    <name type="common">Pacific oyster</name>
    <name type="synonym">Crassostrea gigas</name>
    <dbReference type="NCBI Taxonomy" id="29159"/>
    <lineage>
        <taxon>Eukaryota</taxon>
        <taxon>Metazoa</taxon>
        <taxon>Spiralia</taxon>
        <taxon>Lophotrochozoa</taxon>
        <taxon>Mollusca</taxon>
        <taxon>Bivalvia</taxon>
        <taxon>Autobranchia</taxon>
        <taxon>Pteriomorphia</taxon>
        <taxon>Ostreida</taxon>
        <taxon>Ostreoidea</taxon>
        <taxon>Ostreidae</taxon>
        <taxon>Magallana</taxon>
    </lineage>
</organism>
<protein>
    <submittedName>
        <fullName evidence="1">Uncharacterized protein</fullName>
    </submittedName>
</protein>
<dbReference type="EMBL" id="JH817990">
    <property type="protein sequence ID" value="EKC23440.1"/>
    <property type="molecule type" value="Genomic_DNA"/>
</dbReference>